<feature type="domain" description="SH3" evidence="13">
    <location>
        <begin position="1474"/>
        <end position="1542"/>
    </location>
</feature>
<feature type="domain" description="Fibronectin type-III" evidence="14">
    <location>
        <begin position="1018"/>
        <end position="1106"/>
    </location>
</feature>
<comment type="similarity">
    <text evidence="2">Belongs to the RIMBP family.</text>
</comment>
<name>A0A7N5P4X1_AILME</name>
<dbReference type="FunFam" id="2.60.40.10:FF:000072">
    <property type="entry name" value="RIMS-binding protein 2 isoform X1"/>
    <property type="match status" value="1"/>
</dbReference>
<dbReference type="GeneTree" id="ENSGT00950000183203"/>
<gene>
    <name evidence="15" type="primary">LOC105240696</name>
</gene>
<dbReference type="Pfam" id="PF25566">
    <property type="entry name" value="RIMB1_N"/>
    <property type="match status" value="1"/>
</dbReference>
<dbReference type="Ensembl" id="ENSAMET00000045227.1">
    <property type="protein sequence ID" value="ENSAMEP00000030229.1"/>
    <property type="gene ID" value="ENSAMEG00000025469.1"/>
</dbReference>
<dbReference type="GO" id="GO:0005634">
    <property type="term" value="C:nucleus"/>
    <property type="evidence" value="ECO:0007669"/>
    <property type="project" value="Ensembl"/>
</dbReference>
<dbReference type="GO" id="GO:0030156">
    <property type="term" value="F:benzodiazepine receptor binding"/>
    <property type="evidence" value="ECO:0007669"/>
    <property type="project" value="TreeGrafter"/>
</dbReference>
<dbReference type="InterPro" id="IPR057884">
    <property type="entry name" value="FN3_RIM-BP1/2/3"/>
</dbReference>
<feature type="region of interest" description="Disordered" evidence="12">
    <location>
        <begin position="1269"/>
        <end position="1305"/>
    </location>
</feature>
<dbReference type="CDD" id="cd06503">
    <property type="entry name" value="ATP-synt_Fo_b"/>
    <property type="match status" value="1"/>
</dbReference>
<evidence type="ECO:0000256" key="12">
    <source>
        <dbReference type="SAM" id="MobiDB-lite"/>
    </source>
</evidence>
<keyword evidence="4" id="KW-0963">Cytoplasm</keyword>
<keyword evidence="9" id="KW-0206">Cytoskeleton</keyword>
<reference evidence="15 16" key="1">
    <citation type="journal article" date="2010" name="Nature">
        <title>The sequence and de novo assembly of the giant panda genome.</title>
        <authorList>
            <person name="Li R."/>
            <person name="Fan W."/>
            <person name="Tian G."/>
            <person name="Zhu H."/>
            <person name="He L."/>
            <person name="Cai J."/>
            <person name="Huang Q."/>
            <person name="Cai Q."/>
            <person name="Li B."/>
            <person name="Bai Y."/>
            <person name="Zhang Z."/>
            <person name="Zhang Y."/>
            <person name="Wang W."/>
            <person name="Li J."/>
            <person name="Wei F."/>
            <person name="Li H."/>
            <person name="Jian M."/>
            <person name="Li J."/>
            <person name="Zhang Z."/>
            <person name="Nielsen R."/>
            <person name="Li D."/>
            <person name="Gu W."/>
            <person name="Yang Z."/>
            <person name="Xuan Z."/>
            <person name="Ryder O.A."/>
            <person name="Leung F.C."/>
            <person name="Zhou Y."/>
            <person name="Cao J."/>
            <person name="Sun X."/>
            <person name="Fu Y."/>
            <person name="Fang X."/>
            <person name="Guo X."/>
            <person name="Wang B."/>
            <person name="Hou R."/>
            <person name="Shen F."/>
            <person name="Mu B."/>
            <person name="Ni P."/>
            <person name="Lin R."/>
            <person name="Qian W."/>
            <person name="Wang G."/>
            <person name="Yu C."/>
            <person name="Nie W."/>
            <person name="Wang J."/>
            <person name="Wu Z."/>
            <person name="Liang H."/>
            <person name="Min J."/>
            <person name="Wu Q."/>
            <person name="Cheng S."/>
            <person name="Ruan J."/>
            <person name="Wang M."/>
            <person name="Shi Z."/>
            <person name="Wen M."/>
            <person name="Liu B."/>
            <person name="Ren X."/>
            <person name="Zheng H."/>
            <person name="Dong D."/>
            <person name="Cook K."/>
            <person name="Shan G."/>
            <person name="Zhang H."/>
            <person name="Kosiol C."/>
            <person name="Xie X."/>
            <person name="Lu Z."/>
            <person name="Zheng H."/>
            <person name="Li Y."/>
            <person name="Steiner C.C."/>
            <person name="Lam T.T."/>
            <person name="Lin S."/>
            <person name="Zhang Q."/>
            <person name="Li G."/>
            <person name="Tian J."/>
            <person name="Gong T."/>
            <person name="Liu H."/>
            <person name="Zhang D."/>
            <person name="Fang L."/>
            <person name="Ye C."/>
            <person name="Zhang J."/>
            <person name="Hu W."/>
            <person name="Xu A."/>
            <person name="Ren Y."/>
            <person name="Zhang G."/>
            <person name="Bruford M.W."/>
            <person name="Li Q."/>
            <person name="Ma L."/>
            <person name="Guo Y."/>
            <person name="An N."/>
            <person name="Hu Y."/>
            <person name="Zheng Y."/>
            <person name="Shi Y."/>
            <person name="Li Z."/>
            <person name="Liu Q."/>
            <person name="Chen Y."/>
            <person name="Zhao J."/>
            <person name="Qu N."/>
            <person name="Zhao S."/>
            <person name="Tian F."/>
            <person name="Wang X."/>
            <person name="Wang H."/>
            <person name="Xu L."/>
            <person name="Liu X."/>
            <person name="Vinar T."/>
            <person name="Wang Y."/>
            <person name="Lam T.W."/>
            <person name="Yiu S.M."/>
            <person name="Liu S."/>
            <person name="Zhang H."/>
            <person name="Li D."/>
            <person name="Huang Y."/>
            <person name="Wang X."/>
            <person name="Yang G."/>
            <person name="Jiang Z."/>
            <person name="Wang J."/>
            <person name="Qin N."/>
            <person name="Li L."/>
            <person name="Li J."/>
            <person name="Bolund L."/>
            <person name="Kristiansen K."/>
            <person name="Wong G.K."/>
            <person name="Olson M."/>
            <person name="Zhang X."/>
            <person name="Li S."/>
            <person name="Yang H."/>
            <person name="Wang J."/>
            <person name="Wang J."/>
        </authorList>
    </citation>
    <scope>NUCLEOTIDE SEQUENCE [LARGE SCALE GENOMIC DNA]</scope>
</reference>
<feature type="compositionally biased region" description="Low complexity" evidence="12">
    <location>
        <begin position="795"/>
        <end position="809"/>
    </location>
</feature>
<reference evidence="15" key="3">
    <citation type="submission" date="2025-09" db="UniProtKB">
        <authorList>
            <consortium name="Ensembl"/>
        </authorList>
    </citation>
    <scope>IDENTIFICATION</scope>
</reference>
<dbReference type="CDD" id="cd12014">
    <property type="entry name" value="SH3_RIM-BP_1"/>
    <property type="match status" value="1"/>
</dbReference>
<dbReference type="InterPro" id="IPR036116">
    <property type="entry name" value="FN3_sf"/>
</dbReference>
<feature type="domain" description="SH3" evidence="13">
    <location>
        <begin position="1591"/>
        <end position="1658"/>
    </location>
</feature>
<keyword evidence="6" id="KW-0221">Differentiation</keyword>
<evidence type="ECO:0000256" key="7">
    <source>
        <dbReference type="ARBA" id="ARBA00022871"/>
    </source>
</evidence>
<evidence type="ECO:0000256" key="4">
    <source>
        <dbReference type="ARBA" id="ARBA00022490"/>
    </source>
</evidence>
<dbReference type="RefSeq" id="XP_011231993.2">
    <property type="nucleotide sequence ID" value="XM_011233691.3"/>
</dbReference>
<dbReference type="GO" id="GO:0002177">
    <property type="term" value="C:manchette"/>
    <property type="evidence" value="ECO:0007669"/>
    <property type="project" value="Ensembl"/>
</dbReference>
<dbReference type="PROSITE" id="PS50002">
    <property type="entry name" value="SH3"/>
    <property type="match status" value="3"/>
</dbReference>
<feature type="compositionally biased region" description="Low complexity" evidence="12">
    <location>
        <begin position="719"/>
        <end position="728"/>
    </location>
</feature>
<feature type="coiled-coil region" evidence="11">
    <location>
        <begin position="381"/>
        <end position="459"/>
    </location>
</feature>
<dbReference type="PANTHER" id="PTHR14234:SF21">
    <property type="entry name" value="RIMS-BINDING PROTEIN 3A-RELATED"/>
    <property type="match status" value="1"/>
</dbReference>
<keyword evidence="7" id="KW-0744">Spermatogenesis</keyword>
<dbReference type="InterPro" id="IPR003961">
    <property type="entry name" value="FN3_dom"/>
</dbReference>
<dbReference type="Pfam" id="PF07653">
    <property type="entry name" value="SH3_2"/>
    <property type="match status" value="3"/>
</dbReference>
<dbReference type="GO" id="GO:0009566">
    <property type="term" value="P:fertilization"/>
    <property type="evidence" value="ECO:0007669"/>
    <property type="project" value="Ensembl"/>
</dbReference>
<dbReference type="PANTHER" id="PTHR14234">
    <property type="entry name" value="RIM BINDING PROTEIN-RELATED"/>
    <property type="match status" value="1"/>
</dbReference>
<dbReference type="FunFam" id="2.30.30.40:FF:000232">
    <property type="entry name" value="RIMS-binding protein 3A-like"/>
    <property type="match status" value="1"/>
</dbReference>
<evidence type="ECO:0000256" key="11">
    <source>
        <dbReference type="SAM" id="Coils"/>
    </source>
</evidence>
<dbReference type="FunFam" id="2.30.30.40:FF:000006">
    <property type="entry name" value="RIMS-binding protein 2 isoform X1"/>
    <property type="match status" value="1"/>
</dbReference>
<evidence type="ECO:0000256" key="2">
    <source>
        <dbReference type="ARBA" id="ARBA00010749"/>
    </source>
</evidence>
<dbReference type="Proteomes" id="UP000008912">
    <property type="component" value="Unassembled WGS sequence"/>
</dbReference>
<feature type="coiled-coil region" evidence="11">
    <location>
        <begin position="670"/>
        <end position="711"/>
    </location>
</feature>
<dbReference type="OrthoDB" id="4158657at2759"/>
<dbReference type="InParanoid" id="A0A7N5P4X1"/>
<dbReference type="Gene3D" id="2.60.40.10">
    <property type="entry name" value="Immunoglobulins"/>
    <property type="match status" value="1"/>
</dbReference>
<feature type="region of interest" description="Disordered" evidence="12">
    <location>
        <begin position="711"/>
        <end position="822"/>
    </location>
</feature>
<feature type="region of interest" description="Disordered" evidence="12">
    <location>
        <begin position="1"/>
        <end position="31"/>
    </location>
</feature>
<dbReference type="KEGG" id="aml:105240696"/>
<evidence type="ECO:0000256" key="8">
    <source>
        <dbReference type="ARBA" id="ARBA00023054"/>
    </source>
</evidence>
<evidence type="ECO:0000256" key="6">
    <source>
        <dbReference type="ARBA" id="ARBA00022782"/>
    </source>
</evidence>
<evidence type="ECO:0000256" key="1">
    <source>
        <dbReference type="ARBA" id="ARBA00004245"/>
    </source>
</evidence>
<feature type="region of interest" description="Disordered" evidence="12">
    <location>
        <begin position="310"/>
        <end position="375"/>
    </location>
</feature>
<protein>
    <submittedName>
        <fullName evidence="15">RIMS-binding protein 3A</fullName>
    </submittedName>
</protein>
<dbReference type="InterPro" id="IPR013783">
    <property type="entry name" value="Ig-like_fold"/>
</dbReference>
<keyword evidence="16" id="KW-1185">Reference proteome</keyword>
<dbReference type="InterPro" id="IPR040325">
    <property type="entry name" value="RIMBP1/2/3"/>
</dbReference>
<evidence type="ECO:0000256" key="9">
    <source>
        <dbReference type="ARBA" id="ARBA00023212"/>
    </source>
</evidence>
<dbReference type="CDD" id="cd00063">
    <property type="entry name" value="FN3"/>
    <property type="match status" value="1"/>
</dbReference>
<dbReference type="GO" id="GO:0007286">
    <property type="term" value="P:spermatid development"/>
    <property type="evidence" value="ECO:0007669"/>
    <property type="project" value="Ensembl"/>
</dbReference>
<dbReference type="InterPro" id="IPR001452">
    <property type="entry name" value="SH3_domain"/>
</dbReference>
<dbReference type="FunFam" id="2.30.30.40:FF:000246">
    <property type="entry name" value="RIMS-binding protein 3A-like"/>
    <property type="match status" value="1"/>
</dbReference>
<feature type="compositionally biased region" description="Pro residues" evidence="12">
    <location>
        <begin position="328"/>
        <end position="351"/>
    </location>
</feature>
<dbReference type="GeneID" id="105240696"/>
<keyword evidence="8 11" id="KW-0175">Coiled coil</keyword>
<reference evidence="15" key="2">
    <citation type="submission" date="2025-08" db="UniProtKB">
        <authorList>
            <consortium name="Ensembl"/>
        </authorList>
    </citation>
    <scope>IDENTIFICATION</scope>
</reference>
<keyword evidence="3 10" id="KW-0728">SH3 domain</keyword>
<organism evidence="15 16">
    <name type="scientific">Ailuropoda melanoleuca</name>
    <name type="common">Giant panda</name>
    <dbReference type="NCBI Taxonomy" id="9646"/>
    <lineage>
        <taxon>Eukaryota</taxon>
        <taxon>Metazoa</taxon>
        <taxon>Chordata</taxon>
        <taxon>Craniata</taxon>
        <taxon>Vertebrata</taxon>
        <taxon>Euteleostomi</taxon>
        <taxon>Mammalia</taxon>
        <taxon>Eutheria</taxon>
        <taxon>Laurasiatheria</taxon>
        <taxon>Carnivora</taxon>
        <taxon>Caniformia</taxon>
        <taxon>Ursidae</taxon>
        <taxon>Ailuropoda</taxon>
    </lineage>
</organism>
<keyword evidence="5" id="KW-0677">Repeat</keyword>
<feature type="coiled-coil region" evidence="11">
    <location>
        <begin position="483"/>
        <end position="510"/>
    </location>
</feature>
<comment type="subcellular location">
    <subcellularLocation>
        <location evidence="1">Cytoplasm</location>
        <location evidence="1">Cytoskeleton</location>
    </subcellularLocation>
</comment>
<evidence type="ECO:0000259" key="14">
    <source>
        <dbReference type="PROSITE" id="PS50853"/>
    </source>
</evidence>
<proteinExistence type="inferred from homology"/>
<accession>A0A7N5P4X1</accession>
<evidence type="ECO:0000259" key="13">
    <source>
        <dbReference type="PROSITE" id="PS50002"/>
    </source>
</evidence>
<evidence type="ECO:0000256" key="10">
    <source>
        <dbReference type="PROSITE-ProRule" id="PRU00192"/>
    </source>
</evidence>
<dbReference type="SUPFAM" id="SSF50044">
    <property type="entry name" value="SH3-domain"/>
    <property type="match status" value="3"/>
</dbReference>
<sequence length="1661" mass="181588">MTKDSPSPSGGGRATPKKPGGPSPSAAVLEEQRRELEKLRAELETERARGRAERQRFASQARQLREAAERERQQLVDHLRSKWEAQRGRELRQLQEDVLREREAEIRQLLRWKEAEMRQLRQLLHRERDGVMRQARELQRQLAEELVNRGYCGRAGAPEVAAAQCHCRLQEVLAQLRWETDGEQASRIRHLQAELDVERQLFLKYILEHFRWHPALPGSPNPQAVPSSEGPPPRAANDSRGPPKSVCRLESLNADCLSAGVSLRSRSLDVVRAGCSNSPDSLLHTRASSLDSLAPARSRSLDITLSCPKAPESEERASSLGASILGSPSPPPPPPPPSPPSPPSPPPPQPPSEHRSPSDPPGDSGIQPCEALARSPPGLDYQELVKQNSELSKALQALARRCSGLREENMQLRRAGFQDKSDEKVKRLKVKHAKLTGLARRLEDRARKLQETNLRAVSAPVPGESRAGLELCQAFSRQRARDLSQQESALLAKDKQIAELRQECHLLQARVATGFGSVLNPGGGAAQAQAQRLNISELGRLQRESQREVLRLQRQLTRQQATGSARAEADGQSAPSEEARRQLQALELELGARRRECEELGAQAATARRRGDEAEAQLQAALREGAWLAQENARLQAQADWTLKVAAENDDVRGQLGRACQERDAAGMLAEQLLQQAARGQDRQQQLQHDLQKALHDLQAAREELLALQCQPGRPPQEPQEAPQAPESQVRDSGRTEFQLESEDQAPSQPSRDKWENLEASQRESPVAIEEPASAPQVPDRVPASRPLESRSQAKKTSSQSNSSSEVESMWATVPTSCPTVDMDTASEVEDLEPDNVSSTLEVGGSEAPLAPKLKIFLARYSYNPYKGPNEHPESELPLTAGDYVYIFGDMDEDGFYEGELEDGRRGLVPSNLVEQIPDSDILDFLPLKSPDLGPTRLPAGQGKCLKEDTGHSFLPGKAQGAVDRGPCQMVGAGSETEVATEISDAKTEDSRLGALQCVKEKGFSRPLLGTRGALCMAPMQLHLQNVAATSAKVAWVYSSSSHLHMVYLNGREHALTPAGVSCYTFHGLHPGTRYQARVEVQLPWDSLQVHWETMSSTITFNTPLAGPPDPPLDVLVEHHASPGLLVVSWLPVTIDSAGSSNGVQVTGYAVYADGLKVAEVADATAGSTLLEFSQLQLPLMCQNVSVRTMSLCGESLDSVPAQIPHNCLTCHQLPETSSFSYPCSYPSTCRVTIPVCSQGLALAPLSAATSPQTPGSCGEPQAKFLEAFPEEPPRRQSPMPNLSPKRECASAGCGSQAQGPPEAQGVCTKDLLLQQSSSNHRPPLPSGQSRGEDRYWHVAPRQSPASGVIHRFPECGLNKEPYQEKAVLEKVLRQTQDTQALIPSWLDTTSQPYMSDFHDILQEEVVVCFSRWGTKRREQRREFRTQNGRGQGLGGKRMCQLLEASPALCPAPSSKVIKMPRGGPSPLGTGVDTLVRVFVALFDYDPLVMSASPEVAEEELAFQKGQLLRVWGSQNPCGFYHGECNGQVGSIPGHLVAEVKVDTEQTDGRWHLPVEGYLPPVAHFDDFGGLTNPQGSFPMPQGNPRMSPLWTPTTMMAALDYDPKDGRAGGQAKDKLSLRAGDVVTVYGPVDDKGFYFGESGGHRGLVPAHLLDRLSLHGK</sequence>
<feature type="region of interest" description="Disordered" evidence="12">
    <location>
        <begin position="554"/>
        <end position="580"/>
    </location>
</feature>
<evidence type="ECO:0000313" key="16">
    <source>
        <dbReference type="Proteomes" id="UP000008912"/>
    </source>
</evidence>
<dbReference type="Pfam" id="PF25523">
    <property type="entry name" value="Ig_RIMBP2"/>
    <property type="match status" value="1"/>
</dbReference>
<dbReference type="PROSITE" id="PS50853">
    <property type="entry name" value="FN3"/>
    <property type="match status" value="1"/>
</dbReference>
<evidence type="ECO:0000256" key="5">
    <source>
        <dbReference type="ARBA" id="ARBA00022737"/>
    </source>
</evidence>
<evidence type="ECO:0000256" key="3">
    <source>
        <dbReference type="ARBA" id="ARBA00022443"/>
    </source>
</evidence>
<dbReference type="SMART" id="SM00326">
    <property type="entry name" value="SH3"/>
    <property type="match status" value="3"/>
</dbReference>
<dbReference type="SUPFAM" id="SSF49265">
    <property type="entry name" value="Fibronectin type III"/>
    <property type="match status" value="1"/>
</dbReference>
<feature type="region of interest" description="Disordered" evidence="12">
    <location>
        <begin position="218"/>
        <end position="245"/>
    </location>
</feature>
<feature type="domain" description="SH3" evidence="13">
    <location>
        <begin position="852"/>
        <end position="919"/>
    </location>
</feature>
<dbReference type="InterPro" id="IPR036028">
    <property type="entry name" value="SH3-like_dom_sf"/>
</dbReference>
<dbReference type="Gene3D" id="2.30.30.40">
    <property type="entry name" value="SH3 Domains"/>
    <property type="match status" value="3"/>
</dbReference>
<evidence type="ECO:0000313" key="15">
    <source>
        <dbReference type="Ensembl" id="ENSAMEP00000030229.1"/>
    </source>
</evidence>
<dbReference type="InterPro" id="IPR057950">
    <property type="entry name" value="RIMB1/RIM3A-C-like_N"/>
</dbReference>